<feature type="region of interest" description="Disordered" evidence="5">
    <location>
        <begin position="255"/>
        <end position="284"/>
    </location>
</feature>
<dbReference type="GO" id="GO:0046872">
    <property type="term" value="F:metal ion binding"/>
    <property type="evidence" value="ECO:0007669"/>
    <property type="project" value="UniProtKB-KW"/>
</dbReference>
<keyword evidence="1 4" id="KW-0479">Metal-binding</keyword>
<keyword evidence="3 4" id="KW-0440">LIM domain</keyword>
<gene>
    <name evidence="8" type="primary">LOC106163782</name>
</gene>
<dbReference type="PROSITE" id="PS50023">
    <property type="entry name" value="LIM_DOMAIN_2"/>
    <property type="match status" value="1"/>
</dbReference>
<evidence type="ECO:0000256" key="1">
    <source>
        <dbReference type="ARBA" id="ARBA00022723"/>
    </source>
</evidence>
<dbReference type="Pfam" id="PF00412">
    <property type="entry name" value="LIM"/>
    <property type="match status" value="1"/>
</dbReference>
<feature type="compositionally biased region" description="Low complexity" evidence="5">
    <location>
        <begin position="107"/>
        <end position="120"/>
    </location>
</feature>
<keyword evidence="7" id="KW-1185">Reference proteome</keyword>
<dbReference type="STRING" id="7574.A0A1S3IGC3"/>
<dbReference type="RefSeq" id="XP_013396916.1">
    <property type="nucleotide sequence ID" value="XM_013541462.1"/>
</dbReference>
<feature type="region of interest" description="Disordered" evidence="5">
    <location>
        <begin position="330"/>
        <end position="367"/>
    </location>
</feature>
<evidence type="ECO:0000259" key="6">
    <source>
        <dbReference type="PROSITE" id="PS50023"/>
    </source>
</evidence>
<feature type="region of interest" description="Disordered" evidence="5">
    <location>
        <begin position="457"/>
        <end position="507"/>
    </location>
</feature>
<dbReference type="AlphaFoldDB" id="A0A1S3IGC3"/>
<evidence type="ECO:0000256" key="3">
    <source>
        <dbReference type="ARBA" id="ARBA00023038"/>
    </source>
</evidence>
<dbReference type="InParanoid" id="A0A1S3IGC3"/>
<dbReference type="Proteomes" id="UP000085678">
    <property type="component" value="Unplaced"/>
</dbReference>
<name>A0A1S3IGC3_LINAN</name>
<dbReference type="SUPFAM" id="SSF57716">
    <property type="entry name" value="Glucocorticoid receptor-like (DNA-binding domain)"/>
    <property type="match status" value="1"/>
</dbReference>
<feature type="compositionally biased region" description="Polar residues" evidence="5">
    <location>
        <begin position="128"/>
        <end position="139"/>
    </location>
</feature>
<accession>A0A1S3IGC3</accession>
<reference evidence="8" key="1">
    <citation type="submission" date="2025-08" db="UniProtKB">
        <authorList>
            <consortium name="RefSeq"/>
        </authorList>
    </citation>
    <scope>IDENTIFICATION</scope>
    <source>
        <tissue evidence="8">Gonads</tissue>
    </source>
</reference>
<dbReference type="CDD" id="cd09443">
    <property type="entry name" value="LIM_Ltd-1"/>
    <property type="match status" value="1"/>
</dbReference>
<evidence type="ECO:0000313" key="7">
    <source>
        <dbReference type="Proteomes" id="UP000085678"/>
    </source>
</evidence>
<dbReference type="OrthoDB" id="6129702at2759"/>
<feature type="compositionally biased region" description="Basic and acidic residues" evidence="5">
    <location>
        <begin position="274"/>
        <end position="284"/>
    </location>
</feature>
<feature type="domain" description="LIM zinc-binding" evidence="6">
    <location>
        <begin position="9"/>
        <end position="73"/>
    </location>
</feature>
<evidence type="ECO:0000256" key="5">
    <source>
        <dbReference type="SAM" id="MobiDB-lite"/>
    </source>
</evidence>
<evidence type="ECO:0000256" key="4">
    <source>
        <dbReference type="PROSITE-ProRule" id="PRU00125"/>
    </source>
</evidence>
<dbReference type="KEGG" id="lak:106163782"/>
<organism evidence="7 8">
    <name type="scientific">Lingula anatina</name>
    <name type="common">Brachiopod</name>
    <name type="synonym">Lingula unguis</name>
    <dbReference type="NCBI Taxonomy" id="7574"/>
    <lineage>
        <taxon>Eukaryota</taxon>
        <taxon>Metazoa</taxon>
        <taxon>Spiralia</taxon>
        <taxon>Lophotrochozoa</taxon>
        <taxon>Brachiopoda</taxon>
        <taxon>Linguliformea</taxon>
        <taxon>Lingulata</taxon>
        <taxon>Lingulida</taxon>
        <taxon>Linguloidea</taxon>
        <taxon>Lingulidae</taxon>
        <taxon>Lingula</taxon>
    </lineage>
</organism>
<protein>
    <submittedName>
        <fullName evidence="8">F-actin-monooxygenase MICAL3-like</fullName>
    </submittedName>
</protein>
<keyword evidence="2 4" id="KW-0862">Zinc</keyword>
<evidence type="ECO:0000313" key="8">
    <source>
        <dbReference type="RefSeq" id="XP_013396916.1"/>
    </source>
</evidence>
<sequence length="605" mass="68442">MELMPDLDNTCHRCEQTVYPVERIDIGLVYHKGCFKCRTCALQLNLKTYHLDKRSENGGEIYCQNHMPRLGVANIDVDAVGIQTALSAPPARWSIFGGQVRASMYEAQSTDPAAPATTADDQNDDSNAESATLLTPSGRKTMTRYPTLKTYKDFEDHGIFEAQRELERKQKEEEDSLFKKFHLQKEERMRKLVEEIMAEKETSVKELVALFDRLGMKSPSRIIKGTPLVWKGAPKSAADDAGADDDDDDAVITEDQNLDDEASEGDTSATSLLEKSKHIDDEYQSRLDERMQELMRSLEQQEQEELAKLVEKHSKEMLSLIAEKVRASMYEAQSTDPAAPATTADEQNDDSNAESATLLTPSGRKTMTRYPTLKTYKDFEDHGIFEAQRELERKQKEEEDSLFKKFHLQKEERMRKLVEEIMAEKETSVKELVALFDRLGMKSPSRIIKGTPLVWKGAPKSAADDAGADDDNDDDDVITEDLNLDDEASEGDTSATSLLEKSKHIDDEYQSRLDERMQELMRSLEQQEQEELAKLVEKHSKEMLSLIAEKERAIDTENDFNRSLPPDVAPPEVKKMDLFEKSDSAVQRLDMQAIEFLEAALCAGG</sequence>
<feature type="compositionally biased region" description="Acidic residues" evidence="5">
    <location>
        <begin position="466"/>
        <end position="490"/>
    </location>
</feature>
<dbReference type="SMART" id="SM00132">
    <property type="entry name" value="LIM"/>
    <property type="match status" value="1"/>
</dbReference>
<dbReference type="Gene3D" id="2.10.110.10">
    <property type="entry name" value="Cysteine Rich Protein"/>
    <property type="match status" value="1"/>
</dbReference>
<feature type="region of interest" description="Disordered" evidence="5">
    <location>
        <begin position="106"/>
        <end position="139"/>
    </location>
</feature>
<dbReference type="PROSITE" id="PS00478">
    <property type="entry name" value="LIM_DOMAIN_1"/>
    <property type="match status" value="1"/>
</dbReference>
<feature type="compositionally biased region" description="Acidic residues" evidence="5">
    <location>
        <begin position="255"/>
        <end position="264"/>
    </location>
</feature>
<feature type="compositionally biased region" description="Low complexity" evidence="5">
    <location>
        <begin position="335"/>
        <end position="345"/>
    </location>
</feature>
<feature type="compositionally biased region" description="Polar residues" evidence="5">
    <location>
        <begin position="353"/>
        <end position="365"/>
    </location>
</feature>
<evidence type="ECO:0000256" key="2">
    <source>
        <dbReference type="ARBA" id="ARBA00022833"/>
    </source>
</evidence>
<proteinExistence type="predicted"/>
<dbReference type="InterPro" id="IPR001781">
    <property type="entry name" value="Znf_LIM"/>
</dbReference>
<dbReference type="GeneID" id="106163782"/>